<keyword evidence="3" id="KW-0175">Coiled coil</keyword>
<evidence type="ECO:0000256" key="4">
    <source>
        <dbReference type="SAM" id="MobiDB-lite"/>
    </source>
</evidence>
<protein>
    <recommendedName>
        <fullName evidence="2">Magnesium transporter</fullName>
    </recommendedName>
</protein>
<dbReference type="CDD" id="cd12823">
    <property type="entry name" value="Mrs2_Mfm1p-like"/>
    <property type="match status" value="1"/>
</dbReference>
<evidence type="ECO:0000256" key="3">
    <source>
        <dbReference type="SAM" id="Coils"/>
    </source>
</evidence>
<dbReference type="EMBL" id="JBBPBM010000013">
    <property type="protein sequence ID" value="KAK8561289.1"/>
    <property type="molecule type" value="Genomic_DNA"/>
</dbReference>
<dbReference type="PANTHER" id="PTHR13890:SF2">
    <property type="entry name" value="MAGNESIUM TRANSPORTER MRS2-4-RELATED"/>
    <property type="match status" value="1"/>
</dbReference>
<dbReference type="Gene3D" id="2.40.128.330">
    <property type="match status" value="1"/>
</dbReference>
<comment type="caution">
    <text evidence="5">The sequence shown here is derived from an EMBL/GenBank/DDBJ whole genome shotgun (WGS) entry which is preliminary data.</text>
</comment>
<dbReference type="Gene3D" id="1.20.58.340">
    <property type="entry name" value="Magnesium transport protein CorA, transmembrane region"/>
    <property type="match status" value="1"/>
</dbReference>
<proteinExistence type="inferred from homology"/>
<dbReference type="Pfam" id="PF22099">
    <property type="entry name" value="MRS2-like"/>
    <property type="match status" value="1"/>
</dbReference>
<evidence type="ECO:0000256" key="1">
    <source>
        <dbReference type="ARBA" id="ARBA00007535"/>
    </source>
</evidence>
<reference evidence="5 6" key="1">
    <citation type="journal article" date="2024" name="G3 (Bethesda)">
        <title>Genome assembly of Hibiscus sabdariffa L. provides insights into metabolisms of medicinal natural products.</title>
        <authorList>
            <person name="Kim T."/>
        </authorList>
    </citation>
    <scope>NUCLEOTIDE SEQUENCE [LARGE SCALE GENOMIC DNA]</scope>
    <source>
        <strain evidence="5">TK-2024</strain>
        <tissue evidence="5">Old leaves</tissue>
    </source>
</reference>
<keyword evidence="2" id="KW-0812">Transmembrane</keyword>
<comment type="function">
    <text evidence="2">Magnesium transporter that may mediate the influx of magnesium.</text>
</comment>
<feature type="compositionally biased region" description="Pro residues" evidence="4">
    <location>
        <begin position="22"/>
        <end position="31"/>
    </location>
</feature>
<sequence>MGKNPFSFRRPSIRRRRSKPTPASPSSPPPHIVAASSSSPPPPSTGNLIGGGGGKGKKKAGGARLWMRFDTNGVSELVEYERSAIIKRAWIPARDFRILGPLFSQSSTILARERAMVVNLEFIKAIVTAEEILILDPLQQEVLPFVDQLRLQLPRRSAYKTRGAVAGDVNDSETHVSTGGQWLPAPDAMEDLQGELPFEFQVLEIALEVVCSFLDKTVAELERDAYPALDELARNVSTKNLEHVRSLKSNLTRLLARVQKVRDEIEHLLDDNEDMANLYLTRKWIQNQQSEALSGAAASNSITAVLPRLGSNRSGSMVSSRNLYGNDVEDLEMLLEAYFIQLDGTRNKILSVREYIDDTEDYVNIQLDNQRNELIQLQLVLTIASFAIAIETAVAGWCGVNIPFTWNNKHGVYGIFVGGTTAVSVLIFLLILGYARWKKLLGS</sequence>
<dbReference type="InterPro" id="IPR039204">
    <property type="entry name" value="MRS2-like"/>
</dbReference>
<keyword evidence="2" id="KW-1133">Transmembrane helix</keyword>
<gene>
    <name evidence="5" type="ORF">V6N12_048363</name>
</gene>
<comment type="similarity">
    <text evidence="1 2">Belongs to the CorA metal ion transporter (MIT) (TC 1.A.35.5) family.</text>
</comment>
<keyword evidence="2" id="KW-0406">Ion transport</keyword>
<feature type="region of interest" description="Disordered" evidence="4">
    <location>
        <begin position="1"/>
        <end position="61"/>
    </location>
</feature>
<keyword evidence="6" id="KW-1185">Reference proteome</keyword>
<feature type="transmembrane region" description="Helical" evidence="2">
    <location>
        <begin position="412"/>
        <end position="435"/>
    </location>
</feature>
<name>A0ABR2EIT6_9ROSI</name>
<accession>A0ABR2EIT6</accession>
<keyword evidence="2" id="KW-0813">Transport</keyword>
<keyword evidence="2" id="KW-0460">Magnesium</keyword>
<evidence type="ECO:0000313" key="5">
    <source>
        <dbReference type="EMBL" id="KAK8561289.1"/>
    </source>
</evidence>
<feature type="coiled-coil region" evidence="3">
    <location>
        <begin position="244"/>
        <end position="278"/>
    </location>
</feature>
<keyword evidence="2" id="KW-0472">Membrane</keyword>
<dbReference type="PANTHER" id="PTHR13890">
    <property type="entry name" value="RNA SPLICING PROTEIN MRS2, MITOCHONDRIAL"/>
    <property type="match status" value="1"/>
</dbReference>
<comment type="subcellular location">
    <subcellularLocation>
        <location evidence="2">Membrane</location>
        <topology evidence="2">Multi-pass membrane protein</topology>
    </subcellularLocation>
</comment>
<feature type="transmembrane region" description="Helical" evidence="2">
    <location>
        <begin position="379"/>
        <end position="406"/>
    </location>
</feature>
<organism evidence="5 6">
    <name type="scientific">Hibiscus sabdariffa</name>
    <name type="common">roselle</name>
    <dbReference type="NCBI Taxonomy" id="183260"/>
    <lineage>
        <taxon>Eukaryota</taxon>
        <taxon>Viridiplantae</taxon>
        <taxon>Streptophyta</taxon>
        <taxon>Embryophyta</taxon>
        <taxon>Tracheophyta</taxon>
        <taxon>Spermatophyta</taxon>
        <taxon>Magnoliopsida</taxon>
        <taxon>eudicotyledons</taxon>
        <taxon>Gunneridae</taxon>
        <taxon>Pentapetalae</taxon>
        <taxon>rosids</taxon>
        <taxon>malvids</taxon>
        <taxon>Malvales</taxon>
        <taxon>Malvaceae</taxon>
        <taxon>Malvoideae</taxon>
        <taxon>Hibiscus</taxon>
    </lineage>
</organism>
<dbReference type="Proteomes" id="UP001472677">
    <property type="component" value="Unassembled WGS sequence"/>
</dbReference>
<evidence type="ECO:0000313" key="6">
    <source>
        <dbReference type="Proteomes" id="UP001472677"/>
    </source>
</evidence>
<evidence type="ECO:0000256" key="2">
    <source>
        <dbReference type="RuleBase" id="RU366041"/>
    </source>
</evidence>
<feature type="compositionally biased region" description="Low complexity" evidence="4">
    <location>
        <begin position="1"/>
        <end position="10"/>
    </location>
</feature>